<evidence type="ECO:0000313" key="8">
    <source>
        <dbReference type="EMBL" id="RIX32502.1"/>
    </source>
</evidence>
<keyword evidence="5" id="KW-0560">Oxidoreductase</keyword>
<name>A0A418Q3M3_9SPHN</name>
<evidence type="ECO:0000256" key="3">
    <source>
        <dbReference type="ARBA" id="ARBA00022630"/>
    </source>
</evidence>
<evidence type="ECO:0000256" key="4">
    <source>
        <dbReference type="ARBA" id="ARBA00022827"/>
    </source>
</evidence>
<dbReference type="InterPro" id="IPR036188">
    <property type="entry name" value="FAD/NAD-bd_sf"/>
</dbReference>
<keyword evidence="9" id="KW-1185">Reference proteome</keyword>
<dbReference type="PANTHER" id="PTHR42784">
    <property type="entry name" value="PYRANOSE 2-OXIDASE"/>
    <property type="match status" value="1"/>
</dbReference>
<organism evidence="8 9">
    <name type="scientific">Sphingomonas edaphi</name>
    <dbReference type="NCBI Taxonomy" id="2315689"/>
    <lineage>
        <taxon>Bacteria</taxon>
        <taxon>Pseudomonadati</taxon>
        <taxon>Pseudomonadota</taxon>
        <taxon>Alphaproteobacteria</taxon>
        <taxon>Sphingomonadales</taxon>
        <taxon>Sphingomonadaceae</taxon>
        <taxon>Sphingomonas</taxon>
    </lineage>
</organism>
<comment type="caution">
    <text evidence="8">The sequence shown here is derived from an EMBL/GenBank/DDBJ whole genome shotgun (WGS) entry which is preliminary data.</text>
</comment>
<dbReference type="RefSeq" id="WP_119532506.1">
    <property type="nucleotide sequence ID" value="NZ_QXTF01000001.1"/>
</dbReference>
<evidence type="ECO:0000256" key="2">
    <source>
        <dbReference type="ARBA" id="ARBA00010790"/>
    </source>
</evidence>
<dbReference type="AlphaFoldDB" id="A0A418Q3M3"/>
<feature type="domain" description="FAD dependent oxidoreductase" evidence="6">
    <location>
        <begin position="16"/>
        <end position="223"/>
    </location>
</feature>
<dbReference type="OrthoDB" id="9798604at2"/>
<protein>
    <submittedName>
        <fullName evidence="8">GMC family oxidoreductase</fullName>
    </submittedName>
</protein>
<reference evidence="8 9" key="1">
    <citation type="submission" date="2018-09" db="EMBL/GenBank/DDBJ databases">
        <title>Sphingomonas sp. DAC4.</title>
        <authorList>
            <person name="Seo T."/>
        </authorList>
    </citation>
    <scope>NUCLEOTIDE SEQUENCE [LARGE SCALE GENOMIC DNA]</scope>
    <source>
        <strain evidence="8 9">DAC4</strain>
    </source>
</reference>
<keyword evidence="4" id="KW-0274">FAD</keyword>
<dbReference type="SUPFAM" id="SSF51905">
    <property type="entry name" value="FAD/NAD(P)-binding domain"/>
    <property type="match status" value="1"/>
</dbReference>
<dbReference type="Pfam" id="PF01266">
    <property type="entry name" value="DAO"/>
    <property type="match status" value="1"/>
</dbReference>
<proteinExistence type="inferred from homology"/>
<evidence type="ECO:0000259" key="7">
    <source>
        <dbReference type="Pfam" id="PF05199"/>
    </source>
</evidence>
<dbReference type="Pfam" id="PF05199">
    <property type="entry name" value="GMC_oxred_C"/>
    <property type="match status" value="1"/>
</dbReference>
<sequence>MRIDCALEAPEAVTADVAIVGSGAAGQAAARRLLARGYSVVLIESGGTDHEPATADLNRGDVVGQPYHPLDHSRLRFFGGTTAIWGGRCAELDPIDFERREWVAHSGWPIGAADIASHLDEARRILQIEGAAPDDIPSPGVLDRLSPSELAVRWWAFDPLFDRFTIDRSGDLDLHTRCTIMLHATVREVVLAADGHSVERLDVVAPGGQRIDIRARQFLLAAGGIENPRILLASNSIAPAGVGNEHDLVGRFFMEHPHGRGGRIIGQADWRWLDAFRKRRFNGIDVAPTVTPSESLQRREGLLNSALTVAVRPAVTGSHALVKRAYLHVKHRTAPTRRGRGLWKVTRHLVRAYTGMVGPLHPWLLKRARGLDLALVLRAEQAPNPHSRVMLGEQADGTGMRRVKLDWRLSPIDVDSVAGLVAALDRESRRLGLGAVEAANWLSDPAKHWVSDDLISAHPLGGFHHMGTTRMADDPHFGVTDGWGRVHGVANLHIAGSSLFPTGGWANPTLTILAMALRTADRMADQLQAPAAATGANRPDVLGTTG</sequence>
<dbReference type="InterPro" id="IPR007867">
    <property type="entry name" value="GMC_OxRtase_C"/>
</dbReference>
<dbReference type="InterPro" id="IPR051473">
    <property type="entry name" value="P2Ox-like"/>
</dbReference>
<dbReference type="Gene3D" id="3.50.50.60">
    <property type="entry name" value="FAD/NAD(P)-binding domain"/>
    <property type="match status" value="2"/>
</dbReference>
<dbReference type="PANTHER" id="PTHR42784:SF1">
    <property type="entry name" value="PYRANOSE 2-OXIDASE"/>
    <property type="match status" value="1"/>
</dbReference>
<comment type="similarity">
    <text evidence="2">Belongs to the GMC oxidoreductase family.</text>
</comment>
<evidence type="ECO:0000259" key="6">
    <source>
        <dbReference type="Pfam" id="PF01266"/>
    </source>
</evidence>
<keyword evidence="3" id="KW-0285">Flavoprotein</keyword>
<dbReference type="EMBL" id="QXTF01000001">
    <property type="protein sequence ID" value="RIX32502.1"/>
    <property type="molecule type" value="Genomic_DNA"/>
</dbReference>
<evidence type="ECO:0000256" key="5">
    <source>
        <dbReference type="ARBA" id="ARBA00023002"/>
    </source>
</evidence>
<dbReference type="GO" id="GO:0016614">
    <property type="term" value="F:oxidoreductase activity, acting on CH-OH group of donors"/>
    <property type="evidence" value="ECO:0007669"/>
    <property type="project" value="InterPro"/>
</dbReference>
<dbReference type="InterPro" id="IPR006076">
    <property type="entry name" value="FAD-dep_OxRdtase"/>
</dbReference>
<comment type="cofactor">
    <cofactor evidence="1">
        <name>FAD</name>
        <dbReference type="ChEBI" id="CHEBI:57692"/>
    </cofactor>
</comment>
<evidence type="ECO:0000313" key="9">
    <source>
        <dbReference type="Proteomes" id="UP000285023"/>
    </source>
</evidence>
<evidence type="ECO:0000256" key="1">
    <source>
        <dbReference type="ARBA" id="ARBA00001974"/>
    </source>
</evidence>
<feature type="domain" description="Glucose-methanol-choline oxidoreductase C-terminal" evidence="7">
    <location>
        <begin position="383"/>
        <end position="516"/>
    </location>
</feature>
<gene>
    <name evidence="8" type="ORF">D3M59_06090</name>
</gene>
<accession>A0A418Q3M3</accession>
<dbReference type="Proteomes" id="UP000285023">
    <property type="component" value="Unassembled WGS sequence"/>
</dbReference>